<dbReference type="RefSeq" id="WP_137708324.1">
    <property type="nucleotide sequence ID" value="NZ_JANHDL010000004.1"/>
</dbReference>
<gene>
    <name evidence="1" type="ORF">ACFR9T_07010</name>
</gene>
<keyword evidence="2" id="KW-1185">Reference proteome</keyword>
<reference evidence="1 2" key="1">
    <citation type="journal article" date="2019" name="Int. J. Syst. Evol. Microbiol.">
        <title>The Global Catalogue of Microorganisms (GCM) 10K type strain sequencing project: providing services to taxonomists for standard genome sequencing and annotation.</title>
        <authorList>
            <consortium name="The Broad Institute Genomics Platform"/>
            <consortium name="The Broad Institute Genome Sequencing Center for Infectious Disease"/>
            <person name="Wu L."/>
            <person name="Ma J."/>
        </authorList>
    </citation>
    <scope>NUCLEOTIDE SEQUENCE [LARGE SCALE GENOMIC DNA]</scope>
    <source>
        <strain evidence="1 2">CGMCC 1.12689</strain>
    </source>
</reference>
<dbReference type="Proteomes" id="UP001597185">
    <property type="component" value="Unassembled WGS sequence"/>
</dbReference>
<protein>
    <submittedName>
        <fullName evidence="1">Type II toxin-antitoxin system PemK/MazF family toxin</fullName>
    </submittedName>
</protein>
<evidence type="ECO:0000313" key="2">
    <source>
        <dbReference type="Proteomes" id="UP001597185"/>
    </source>
</evidence>
<evidence type="ECO:0000313" key="1">
    <source>
        <dbReference type="EMBL" id="MFD1570339.1"/>
    </source>
</evidence>
<accession>A0ABD6C123</accession>
<dbReference type="Gene3D" id="2.30.30.110">
    <property type="match status" value="1"/>
</dbReference>
<comment type="caution">
    <text evidence="1">The sequence shown here is derived from an EMBL/GenBank/DDBJ whole genome shotgun (WGS) entry which is preliminary data.</text>
</comment>
<sequence>MTWYFQGSLVFAVDPTGAHTNPRPVVVISDADRPYLEEEATVVCLGTKADERYKHSTPVLPNDVINNAHLKKTTYVLPWAIYTISLSSIDDTLPRGRLTDEGMDLISDAVDNMIRPCPPST</sequence>
<dbReference type="InterPro" id="IPR003477">
    <property type="entry name" value="PemK-like"/>
</dbReference>
<dbReference type="SUPFAM" id="SSF50118">
    <property type="entry name" value="Cell growth inhibitor/plasmid maintenance toxic component"/>
    <property type="match status" value="1"/>
</dbReference>
<proteinExistence type="predicted"/>
<dbReference type="InterPro" id="IPR011067">
    <property type="entry name" value="Plasmid_toxin/cell-grow_inhib"/>
</dbReference>
<dbReference type="EMBL" id="JBHUDB010000002">
    <property type="protein sequence ID" value="MFD1570339.1"/>
    <property type="molecule type" value="Genomic_DNA"/>
</dbReference>
<organism evidence="1 2">
    <name type="scientific">Halorubrum laminariae</name>
    <dbReference type="NCBI Taxonomy" id="1433523"/>
    <lineage>
        <taxon>Archaea</taxon>
        <taxon>Methanobacteriati</taxon>
        <taxon>Methanobacteriota</taxon>
        <taxon>Stenosarchaea group</taxon>
        <taxon>Halobacteria</taxon>
        <taxon>Halobacteriales</taxon>
        <taxon>Haloferacaceae</taxon>
        <taxon>Halorubrum</taxon>
    </lineage>
</organism>
<dbReference type="Pfam" id="PF02452">
    <property type="entry name" value="PemK_toxin"/>
    <property type="match status" value="1"/>
</dbReference>
<name>A0ABD6C123_9EURY</name>
<dbReference type="AlphaFoldDB" id="A0ABD6C123"/>